<protein>
    <recommendedName>
        <fullName evidence="1">DUF6922 domain-containing protein</fullName>
    </recommendedName>
</protein>
<feature type="domain" description="DUF6922" evidence="1">
    <location>
        <begin position="10"/>
        <end position="59"/>
    </location>
</feature>
<dbReference type="Pfam" id="PF21956">
    <property type="entry name" value="DUF6922"/>
    <property type="match status" value="1"/>
</dbReference>
<sequence>MQSLVPEEFNPFFWDVHMHDLDLHEHKIFIIERLLNEGDHHTLRWLFDVYSLDEIKEAVRISRGLSLKTARYWQYFFNLKEEEMRCFGTSLTKQDDLF</sequence>
<dbReference type="Proteomes" id="UP000217785">
    <property type="component" value="Unassembled WGS sequence"/>
</dbReference>
<organism evidence="2 3">
    <name type="scientific">Effusibacillus lacus</name>
    <dbReference type="NCBI Taxonomy" id="1348429"/>
    <lineage>
        <taxon>Bacteria</taxon>
        <taxon>Bacillati</taxon>
        <taxon>Bacillota</taxon>
        <taxon>Bacilli</taxon>
        <taxon>Bacillales</taxon>
        <taxon>Alicyclobacillaceae</taxon>
        <taxon>Effusibacillus</taxon>
    </lineage>
</organism>
<dbReference type="AlphaFoldDB" id="A0A292YQR8"/>
<evidence type="ECO:0000313" key="3">
    <source>
        <dbReference type="Proteomes" id="UP000217785"/>
    </source>
</evidence>
<dbReference type="InterPro" id="IPR053830">
    <property type="entry name" value="DUF6922"/>
</dbReference>
<comment type="caution">
    <text evidence="2">The sequence shown here is derived from an EMBL/GenBank/DDBJ whole genome shotgun (WGS) entry which is preliminary data.</text>
</comment>
<reference evidence="3" key="1">
    <citation type="submission" date="2017-07" db="EMBL/GenBank/DDBJ databases">
        <title>Draft genome sequence of Effusibacillus lacus strain skLN1.</title>
        <authorList>
            <person name="Watanabe M."/>
            <person name="Kojima H."/>
            <person name="Fukui M."/>
        </authorList>
    </citation>
    <scope>NUCLEOTIDE SEQUENCE [LARGE SCALE GENOMIC DNA]</scope>
    <source>
        <strain evidence="3">skLN1</strain>
    </source>
</reference>
<evidence type="ECO:0000313" key="2">
    <source>
        <dbReference type="EMBL" id="GAX90830.1"/>
    </source>
</evidence>
<evidence type="ECO:0000259" key="1">
    <source>
        <dbReference type="Pfam" id="PF21956"/>
    </source>
</evidence>
<dbReference type="RefSeq" id="WP_424955044.1">
    <property type="nucleotide sequence ID" value="NZ_BDUF01000064.1"/>
</dbReference>
<name>A0A292YQR8_9BACL</name>
<keyword evidence="3" id="KW-1185">Reference proteome</keyword>
<gene>
    <name evidence="2" type="ORF">EFBL_2472</name>
</gene>
<dbReference type="EMBL" id="BDUF01000064">
    <property type="protein sequence ID" value="GAX90830.1"/>
    <property type="molecule type" value="Genomic_DNA"/>
</dbReference>
<proteinExistence type="predicted"/>
<accession>A0A292YQR8</accession>